<proteinExistence type="predicted"/>
<evidence type="ECO:0000313" key="5">
    <source>
        <dbReference type="EMBL" id="ABE58488.1"/>
    </source>
</evidence>
<dbReference type="PIRSF" id="PIRSF036382">
    <property type="entry name" value="RR_antiterm"/>
    <property type="match status" value="1"/>
</dbReference>
<dbReference type="InterPro" id="IPR005561">
    <property type="entry name" value="ANTAR"/>
</dbReference>
<dbReference type="InterPro" id="IPR008327">
    <property type="entry name" value="Sig_transdc_resp-reg_antiterm"/>
</dbReference>
<dbReference type="Pfam" id="PF00072">
    <property type="entry name" value="Response_reg"/>
    <property type="match status" value="1"/>
</dbReference>
<gene>
    <name evidence="5" type="ordered locus">Csal_1132</name>
</gene>
<evidence type="ECO:0000313" key="6">
    <source>
        <dbReference type="Proteomes" id="UP000000239"/>
    </source>
</evidence>
<dbReference type="GO" id="GO:0000160">
    <property type="term" value="P:phosphorelay signal transduction system"/>
    <property type="evidence" value="ECO:0007669"/>
    <property type="project" value="InterPro"/>
</dbReference>
<dbReference type="InterPro" id="IPR050595">
    <property type="entry name" value="Bact_response_regulator"/>
</dbReference>
<protein>
    <submittedName>
        <fullName evidence="5">Response regulator receiver (CheY-like) and ANTAR domain protein</fullName>
    </submittedName>
</protein>
<dbReference type="EMBL" id="CP000285">
    <property type="protein sequence ID" value="ABE58488.1"/>
    <property type="molecule type" value="Genomic_DNA"/>
</dbReference>
<accession>Q1QYH0</accession>
<dbReference type="SMART" id="SM01012">
    <property type="entry name" value="ANTAR"/>
    <property type="match status" value="1"/>
</dbReference>
<dbReference type="SUPFAM" id="SSF52172">
    <property type="entry name" value="CheY-like"/>
    <property type="match status" value="1"/>
</dbReference>
<dbReference type="InterPro" id="IPR036388">
    <property type="entry name" value="WH-like_DNA-bd_sf"/>
</dbReference>
<evidence type="ECO:0000256" key="2">
    <source>
        <dbReference type="PROSITE-ProRule" id="PRU00169"/>
    </source>
</evidence>
<dbReference type="PROSITE" id="PS50921">
    <property type="entry name" value="ANTAR"/>
    <property type="match status" value="1"/>
</dbReference>
<evidence type="ECO:0000259" key="4">
    <source>
        <dbReference type="PROSITE" id="PS50921"/>
    </source>
</evidence>
<dbReference type="GO" id="GO:0003723">
    <property type="term" value="F:RNA binding"/>
    <property type="evidence" value="ECO:0007669"/>
    <property type="project" value="InterPro"/>
</dbReference>
<dbReference type="InterPro" id="IPR001789">
    <property type="entry name" value="Sig_transdc_resp-reg_receiver"/>
</dbReference>
<dbReference type="Gene3D" id="1.10.10.10">
    <property type="entry name" value="Winged helix-like DNA-binding domain superfamily/Winged helix DNA-binding domain"/>
    <property type="match status" value="1"/>
</dbReference>
<dbReference type="SMART" id="SM00448">
    <property type="entry name" value="REC"/>
    <property type="match status" value="1"/>
</dbReference>
<dbReference type="PANTHER" id="PTHR44591:SF3">
    <property type="entry name" value="RESPONSE REGULATORY DOMAIN-CONTAINING PROTEIN"/>
    <property type="match status" value="1"/>
</dbReference>
<dbReference type="HOGENOM" id="CLU_000445_65_1_6"/>
<keyword evidence="6" id="KW-1185">Reference proteome</keyword>
<evidence type="ECO:0000259" key="3">
    <source>
        <dbReference type="PROSITE" id="PS50110"/>
    </source>
</evidence>
<feature type="modified residue" description="4-aspartylphosphate" evidence="2">
    <location>
        <position position="56"/>
    </location>
</feature>
<feature type="domain" description="Response regulatory" evidence="3">
    <location>
        <begin position="6"/>
        <end position="120"/>
    </location>
</feature>
<dbReference type="InterPro" id="IPR011006">
    <property type="entry name" value="CheY-like_superfamily"/>
</dbReference>
<organism evidence="5 6">
    <name type="scientific">Chromohalobacter israelensis (strain ATCC BAA-138 / DSM 3043 / CIP 106854 / NCIMB 13768 / 1H11)</name>
    <name type="common">Chromohalobacter salexigens</name>
    <dbReference type="NCBI Taxonomy" id="290398"/>
    <lineage>
        <taxon>Bacteria</taxon>
        <taxon>Pseudomonadati</taxon>
        <taxon>Pseudomonadota</taxon>
        <taxon>Gammaproteobacteria</taxon>
        <taxon>Oceanospirillales</taxon>
        <taxon>Halomonadaceae</taxon>
        <taxon>Chromohalobacter</taxon>
    </lineage>
</organism>
<dbReference type="Gene3D" id="3.40.50.2300">
    <property type="match status" value="1"/>
</dbReference>
<name>Q1QYH0_CHRI1</name>
<dbReference type="STRING" id="290398.Csal_1132"/>
<reference evidence="5 6" key="1">
    <citation type="journal article" date="2011" name="Stand. Genomic Sci.">
        <title>Complete genome sequence of the halophilic and highly halotolerant Chromohalobacter salexigens type strain (1H11(T)).</title>
        <authorList>
            <person name="Copeland A."/>
            <person name="O'Connor K."/>
            <person name="Lucas S."/>
            <person name="Lapidus A."/>
            <person name="Berry K.W."/>
            <person name="Detter J.C."/>
            <person name="Del Rio T.G."/>
            <person name="Hammon N."/>
            <person name="Dalin E."/>
            <person name="Tice H."/>
            <person name="Pitluck S."/>
            <person name="Bruce D."/>
            <person name="Goodwin L."/>
            <person name="Han C."/>
            <person name="Tapia R."/>
            <person name="Saunders E."/>
            <person name="Schmutz J."/>
            <person name="Brettin T."/>
            <person name="Larimer F."/>
            <person name="Land M."/>
            <person name="Hauser L."/>
            <person name="Vargas C."/>
            <person name="Nieto J.J."/>
            <person name="Kyrpides N.C."/>
            <person name="Ivanova N."/>
            <person name="Goker M."/>
            <person name="Klenk H.P."/>
            <person name="Csonka L.N."/>
            <person name="Woyke T."/>
        </authorList>
    </citation>
    <scope>NUCLEOTIDE SEQUENCE [LARGE SCALE GENOMIC DNA]</scope>
    <source>
        <strain evidence="6">ATCC BAA-138 / DSM 3043 / CIP 106854 / NCIMB 13768 / 1H11</strain>
    </source>
</reference>
<evidence type="ECO:0000256" key="1">
    <source>
        <dbReference type="ARBA" id="ARBA00022553"/>
    </source>
</evidence>
<dbReference type="PANTHER" id="PTHR44591">
    <property type="entry name" value="STRESS RESPONSE REGULATOR PROTEIN 1"/>
    <property type="match status" value="1"/>
</dbReference>
<dbReference type="Proteomes" id="UP000000239">
    <property type="component" value="Chromosome"/>
</dbReference>
<dbReference type="Pfam" id="PF03861">
    <property type="entry name" value="ANTAR"/>
    <property type="match status" value="1"/>
</dbReference>
<feature type="domain" description="ANTAR" evidence="4">
    <location>
        <begin position="126"/>
        <end position="187"/>
    </location>
</feature>
<keyword evidence="1 2" id="KW-0597">Phosphoprotein</keyword>
<dbReference type="AlphaFoldDB" id="Q1QYH0"/>
<dbReference type="PROSITE" id="PS50110">
    <property type="entry name" value="RESPONSE_REGULATORY"/>
    <property type="match status" value="1"/>
</dbReference>
<sequence length="194" mass="21914">MRMTVKVLIVDARPERSRALEQALHEAGFDVVTRVDEHDDLYAIMTREVPDAVIIDAALPSRDTLEHMGQLGRRFPKPMIMLAEEETPELTREATSVGVSAYVVEDVQPALVRSMVNVAIASFESHRALKGELTRTQTTLAQRRTVERAKSRLMQAHALTEDDAYQWLRKRAMNRRLTIFEVAQAVLATDDSES</sequence>
<dbReference type="eggNOG" id="COG3707">
    <property type="taxonomic scope" value="Bacteria"/>
</dbReference>
<dbReference type="KEGG" id="csa:Csal_1132"/>